<accession>A0A158KZQ5</accession>
<dbReference type="EMBL" id="FCOL02000255">
    <property type="protein sequence ID" value="SAL86597.1"/>
    <property type="molecule type" value="Genomic_DNA"/>
</dbReference>
<keyword evidence="2" id="KW-1185">Reference proteome</keyword>
<reference evidence="1" key="1">
    <citation type="submission" date="2016-01" db="EMBL/GenBank/DDBJ databases">
        <authorList>
            <person name="Peeters C."/>
        </authorList>
    </citation>
    <scope>NUCLEOTIDE SEQUENCE [LARGE SCALE GENOMIC DNA]</scope>
    <source>
        <strain evidence="1">LMG 22937</strain>
    </source>
</reference>
<evidence type="ECO:0000313" key="1">
    <source>
        <dbReference type="EMBL" id="SAL86597.1"/>
    </source>
</evidence>
<protein>
    <submittedName>
        <fullName evidence="1">Uncharacterized protein</fullName>
    </submittedName>
</protein>
<proteinExistence type="predicted"/>
<comment type="caution">
    <text evidence="1">The sequence shown here is derived from an EMBL/GenBank/DDBJ whole genome shotgun (WGS) entry which is preliminary data.</text>
</comment>
<dbReference type="Proteomes" id="UP000054925">
    <property type="component" value="Unassembled WGS sequence"/>
</dbReference>
<sequence length="30" mass="3176">MPALTIDYIASRVFQAVSLLPAQRTAPSTG</sequence>
<evidence type="ECO:0000313" key="2">
    <source>
        <dbReference type="Proteomes" id="UP000054925"/>
    </source>
</evidence>
<dbReference type="AlphaFoldDB" id="A0A158KZQ5"/>
<organism evidence="1 2">
    <name type="scientific">Caballeronia terrestris</name>
    <dbReference type="NCBI Taxonomy" id="1226301"/>
    <lineage>
        <taxon>Bacteria</taxon>
        <taxon>Pseudomonadati</taxon>
        <taxon>Pseudomonadota</taxon>
        <taxon>Betaproteobacteria</taxon>
        <taxon>Burkholderiales</taxon>
        <taxon>Burkholderiaceae</taxon>
        <taxon>Caballeronia</taxon>
    </lineage>
</organism>
<gene>
    <name evidence="1" type="ORF">AWB67_07234</name>
</gene>
<name>A0A158KZQ5_9BURK</name>